<organism evidence="1 2">
    <name type="scientific">Pluteus cervinus</name>
    <dbReference type="NCBI Taxonomy" id="181527"/>
    <lineage>
        <taxon>Eukaryota</taxon>
        <taxon>Fungi</taxon>
        <taxon>Dikarya</taxon>
        <taxon>Basidiomycota</taxon>
        <taxon>Agaricomycotina</taxon>
        <taxon>Agaricomycetes</taxon>
        <taxon>Agaricomycetidae</taxon>
        <taxon>Agaricales</taxon>
        <taxon>Pluteineae</taxon>
        <taxon>Pluteaceae</taxon>
        <taxon>Pluteus</taxon>
    </lineage>
</organism>
<dbReference type="EMBL" id="ML208460">
    <property type="protein sequence ID" value="TFK64801.1"/>
    <property type="molecule type" value="Genomic_DNA"/>
</dbReference>
<sequence length="558" mass="61502">MSSNPLSYRPNGPNTLSRHNSLTATPPHIKSMKKSKSPSASHPPCPRCHQYRDITYGMDIGFCGCGSSPQEMSSNPFSYPLRDPNTLTRHNSLTATPPHTKPIKKSQSPGISLLSSPQPSPPCAQPRRDRTPPPSTIQQQDPTPLRSQRSKRTGHSHRKDAQKGSSLDASEYNCLIINASPEEFNLVASPSTRKRKAETITPSRSTKRLNLDSQHSPIVFNINSPGVVYLHTDQAMPTFKPSIPSPPSSPPTSGSDGFPSPTTSSSSTFEPVQSFSPSAPISHERPNSTREVLWFEGARKDKTHTKPSTQHTNTSPSPFSRTINQHTTQHTTASTTDHTVFPTFSTTTKNQSIPGLPSSLLSSETLESVQSQLQPFTRDGQTGRQLSTNCISCWVAKRPITKPHRLTACPNGLANQHDSDYQAFKKQKFPYGICWSCAIPYSLQRKKASFSSTYVLSTTHIPSSQVKGKAFHIGDNPCIWSDALMPLAYSVYTDERIRNQGYQLWFTNHGMDLQTSLTEPKSASSYLDWLSSTDEATGLPFILSLFQFAHARNGSPLR</sequence>
<gene>
    <name evidence="1" type="ORF">BDN72DRAFT_901240</name>
</gene>
<reference evidence="1 2" key="1">
    <citation type="journal article" date="2019" name="Nat. Ecol. Evol.">
        <title>Megaphylogeny resolves global patterns of mushroom evolution.</title>
        <authorList>
            <person name="Varga T."/>
            <person name="Krizsan K."/>
            <person name="Foldi C."/>
            <person name="Dima B."/>
            <person name="Sanchez-Garcia M."/>
            <person name="Sanchez-Ramirez S."/>
            <person name="Szollosi G.J."/>
            <person name="Szarkandi J.G."/>
            <person name="Papp V."/>
            <person name="Albert L."/>
            <person name="Andreopoulos W."/>
            <person name="Angelini C."/>
            <person name="Antonin V."/>
            <person name="Barry K.W."/>
            <person name="Bougher N.L."/>
            <person name="Buchanan P."/>
            <person name="Buyck B."/>
            <person name="Bense V."/>
            <person name="Catcheside P."/>
            <person name="Chovatia M."/>
            <person name="Cooper J."/>
            <person name="Damon W."/>
            <person name="Desjardin D."/>
            <person name="Finy P."/>
            <person name="Geml J."/>
            <person name="Haridas S."/>
            <person name="Hughes K."/>
            <person name="Justo A."/>
            <person name="Karasinski D."/>
            <person name="Kautmanova I."/>
            <person name="Kiss B."/>
            <person name="Kocsube S."/>
            <person name="Kotiranta H."/>
            <person name="LaButti K.M."/>
            <person name="Lechner B.E."/>
            <person name="Liimatainen K."/>
            <person name="Lipzen A."/>
            <person name="Lukacs Z."/>
            <person name="Mihaltcheva S."/>
            <person name="Morgado L.N."/>
            <person name="Niskanen T."/>
            <person name="Noordeloos M.E."/>
            <person name="Ohm R.A."/>
            <person name="Ortiz-Santana B."/>
            <person name="Ovrebo C."/>
            <person name="Racz N."/>
            <person name="Riley R."/>
            <person name="Savchenko A."/>
            <person name="Shiryaev A."/>
            <person name="Soop K."/>
            <person name="Spirin V."/>
            <person name="Szebenyi C."/>
            <person name="Tomsovsky M."/>
            <person name="Tulloss R.E."/>
            <person name="Uehling J."/>
            <person name="Grigoriev I.V."/>
            <person name="Vagvolgyi C."/>
            <person name="Papp T."/>
            <person name="Martin F.M."/>
            <person name="Miettinen O."/>
            <person name="Hibbett D.S."/>
            <person name="Nagy L.G."/>
        </authorList>
    </citation>
    <scope>NUCLEOTIDE SEQUENCE [LARGE SCALE GENOMIC DNA]</scope>
    <source>
        <strain evidence="1 2">NL-1719</strain>
    </source>
</reference>
<evidence type="ECO:0000313" key="1">
    <source>
        <dbReference type="EMBL" id="TFK64801.1"/>
    </source>
</evidence>
<dbReference type="Proteomes" id="UP000308600">
    <property type="component" value="Unassembled WGS sequence"/>
</dbReference>
<keyword evidence="2" id="KW-1185">Reference proteome</keyword>
<protein>
    <submittedName>
        <fullName evidence="1">Uncharacterized protein</fullName>
    </submittedName>
</protein>
<evidence type="ECO:0000313" key="2">
    <source>
        <dbReference type="Proteomes" id="UP000308600"/>
    </source>
</evidence>
<name>A0ACD3AGY0_9AGAR</name>
<accession>A0ACD3AGY0</accession>
<proteinExistence type="predicted"/>